<dbReference type="Gene3D" id="3.40.50.300">
    <property type="entry name" value="P-loop containing nucleotide triphosphate hydrolases"/>
    <property type="match status" value="1"/>
</dbReference>
<feature type="domain" description="Novel STAND NTPase 1" evidence="3">
    <location>
        <begin position="1321"/>
        <end position="1549"/>
    </location>
</feature>
<dbReference type="RefSeq" id="WP_379535552.1">
    <property type="nucleotide sequence ID" value="NZ_JBHSBI010000049.1"/>
</dbReference>
<keyword evidence="5" id="KW-1185">Reference proteome</keyword>
<dbReference type="Proteomes" id="UP001595851">
    <property type="component" value="Unassembled WGS sequence"/>
</dbReference>
<evidence type="ECO:0000313" key="5">
    <source>
        <dbReference type="Proteomes" id="UP001595851"/>
    </source>
</evidence>
<accession>A0ABV8GS17</accession>
<dbReference type="InterPro" id="IPR027417">
    <property type="entry name" value="P-loop_NTPase"/>
</dbReference>
<proteinExistence type="predicted"/>
<feature type="coiled-coil region" evidence="1">
    <location>
        <begin position="995"/>
        <end position="1022"/>
    </location>
</feature>
<gene>
    <name evidence="4" type="ORF">ACFOY2_51645</name>
</gene>
<organism evidence="4 5">
    <name type="scientific">Nonomuraea purpurea</name>
    <dbReference type="NCBI Taxonomy" id="1849276"/>
    <lineage>
        <taxon>Bacteria</taxon>
        <taxon>Bacillati</taxon>
        <taxon>Actinomycetota</taxon>
        <taxon>Actinomycetes</taxon>
        <taxon>Streptosporangiales</taxon>
        <taxon>Streptosporangiaceae</taxon>
        <taxon>Nonomuraea</taxon>
    </lineage>
</organism>
<dbReference type="InterPro" id="IPR049052">
    <property type="entry name" value="nSTAND1"/>
</dbReference>
<feature type="compositionally biased region" description="Acidic residues" evidence="2">
    <location>
        <begin position="417"/>
        <end position="432"/>
    </location>
</feature>
<evidence type="ECO:0000313" key="4">
    <source>
        <dbReference type="EMBL" id="MFC4015746.1"/>
    </source>
</evidence>
<reference evidence="5" key="1">
    <citation type="journal article" date="2019" name="Int. J. Syst. Evol. Microbiol.">
        <title>The Global Catalogue of Microorganisms (GCM) 10K type strain sequencing project: providing services to taxonomists for standard genome sequencing and annotation.</title>
        <authorList>
            <consortium name="The Broad Institute Genomics Platform"/>
            <consortium name="The Broad Institute Genome Sequencing Center for Infectious Disease"/>
            <person name="Wu L."/>
            <person name="Ma J."/>
        </authorList>
    </citation>
    <scope>NUCLEOTIDE SEQUENCE [LARGE SCALE GENOMIC DNA]</scope>
    <source>
        <strain evidence="5">TBRC 1276</strain>
    </source>
</reference>
<feature type="region of interest" description="Disordered" evidence="2">
    <location>
        <begin position="412"/>
        <end position="445"/>
    </location>
</feature>
<evidence type="ECO:0000256" key="1">
    <source>
        <dbReference type="SAM" id="Coils"/>
    </source>
</evidence>
<dbReference type="Pfam" id="PF20703">
    <property type="entry name" value="nSTAND1"/>
    <property type="match status" value="1"/>
</dbReference>
<dbReference type="SUPFAM" id="SSF52540">
    <property type="entry name" value="P-loop containing nucleoside triphosphate hydrolases"/>
    <property type="match status" value="1"/>
</dbReference>
<evidence type="ECO:0000256" key="2">
    <source>
        <dbReference type="SAM" id="MobiDB-lite"/>
    </source>
</evidence>
<feature type="compositionally biased region" description="Low complexity" evidence="2">
    <location>
        <begin position="487"/>
        <end position="515"/>
    </location>
</feature>
<sequence length="2021" mass="219009">MGRVSDLAAFGQAELITAGAAAGVTEDDLLAIRAYPPQLRKGILSHVGLRDMRSITKLATATLAGTLRGNDKRRRASLIRNLSLPFIFAFENHDDLSLDECAELMDPASAGAALAKAHAFVKMLVSTRALGDSLTDLVLTEIYRLDVPLSPMALAFLAPSHERLGPAAAAAVRSAWDELRARHPGLPDEPISLPQLRDIALALPSQSTPPAEDTPADDEDNALDRSEMALYEDSREGAPLTAEALRAELDLLRETFLGAADAAERARAAFANGARPSGQDINVITRGIQDFDGLRERLESAQGSPIAAATIGALDEVLTTLESAEAPREEIHALAHLSGPPQLDGLLQEVREAALVESPALEILAELIRLADDDEAIMQVVELEERFRQEAPGHWVPLATAAARGMLTVPSLPLIADGDDNPPSDEDDEGDEPQPPALEVEPEPAAEDDLADLDAFLDDHQAQLAKPKPARPAKGRTAVEPKREQSPAPAAQDAPDQPLTEPARAPSPAPAADGPSVTGHVAEAEALALRAGRFGLTAWLRDATGRAPAEVNARRCAAIAADMSEFAGRLSAAFTECAREVSMKALSNDTPGQLLVWAAALRTGLIHPTPEAADLLDELSSALSPYPGLAAYGEAFSAMAQAGAYLVPGLSGRMHDASQAEANREIAAAAAARFLEDGPSQKIKFALATEVWKSLLQENISPSPGRLLSIAAQDDASRVREVTQELDALRTGDAIDRLIDATTKTRTSRKGGNHIHSSARAKLIEKIDRALDLVADWVAAIREVKSLQTDDAGVSWVVKPLNELRTVVNRNRSQAQEDLASLANSPDPLIAAAATGASMLVDDTLRLLDGGSLGQPEPSTTHVLNADLLLSPAIRFDGDTVGPLGKPALSDLLAACAADNRDWRATFEARADRGDHAGTRALLFVLGYDDPTLATELRGRREKLVDAARHDRDNRIEDIQDRIAEWRRDGVLPEVVATRFAARLQALGNDDRDDFDAISDALGQLEQEVARIREEQIAAELTTLSSISAENTDVAGVHERIRIYIESGDLTTAREFLAQAKAGKQLPETSDTIDHLDRYFPHFPSAFEAMSAKLPGKQKGREGAEWLQKLKDALHTGNEINDSALSSLLLHTGLSISAIPRGRRGVSENGLRVWQHMAQGPKSAGNFRSTVTGVLQMIGLEGDQEASREEQNRIWITLNRVRTIGDPLLPSFGSRMSPSGDRLRLLLVWKSPGPQQVIEWLKDQPEDQTVVVFYFGILTTEQRRQLAAASRRRPAPVAAVLDDTAISYLACLPEANWTSTVSLLAPFTSTNPYAPTGDVPEEMFYGRLDQLHEVTSRTGSSFVYGGRQLGKSALLRKAERNVRKTDENRKVISAIIQTIGRITPVKSLWQMLAGQLAEAEVLPSSAAYLTDPKEICDGVKEWIGADPVRQLLILLDEADEFLNTDARDTGFANVMALRNLMVDTDYRVKVVFAGLHQTARFKSYSNQPITHLGTPIAVGPLDPQDAYSLLTKPLQALGFRFAPRLAARVIAEANNAPALIQLFADALLTRLRRISTAHAAVPYEITREDVDKVWRDNKLAQGFRDRFEWTLNLDKRYKVIAYTVAFRALNEGTDVTLTAGKLRTECQEWWPQGFRDSTNDGFLGLLEECVNLGVLAADGEGYRLRTPHILNLLGGAEEVETVLAQADTFERPDSFDAQSYRHSYKSNDECSPLTGGQVTRLLSPRNVLHLIAGSPALQIDRVAAALEEAAQTHKQAQTWRVEPGRFTFEGALQRAAQGPDHDVVIVDLTGLSHKTTTTMHRKAVRALSAPTRGTIAVAMIAPPEHASFWLSAGRGTTTGDDETTVLGGAAELIELQRFNRPAVRQWMYEVGLGFQEDPNRASLLRTTGGWPLLISKVINTLTAGDADRDHALDSCQAYLEREPEQFVQSTGVLSSTAISSAWRMLVELSDADTPETLADFLASEDAGHPLAEASLEEEGYISTADLVEVLRILGALVPQEDGRLMLEPVLTKATQQMGLPK</sequence>
<keyword evidence="1" id="KW-0175">Coiled coil</keyword>
<dbReference type="EMBL" id="JBHSBI010000049">
    <property type="protein sequence ID" value="MFC4015746.1"/>
    <property type="molecule type" value="Genomic_DNA"/>
</dbReference>
<comment type="caution">
    <text evidence="4">The sequence shown here is derived from an EMBL/GenBank/DDBJ whole genome shotgun (WGS) entry which is preliminary data.</text>
</comment>
<protein>
    <recommendedName>
        <fullName evidence="3">Novel STAND NTPase 1 domain-containing protein</fullName>
    </recommendedName>
</protein>
<evidence type="ECO:0000259" key="3">
    <source>
        <dbReference type="Pfam" id="PF20703"/>
    </source>
</evidence>
<name>A0ABV8GS17_9ACTN</name>
<feature type="region of interest" description="Disordered" evidence="2">
    <location>
        <begin position="463"/>
        <end position="518"/>
    </location>
</feature>